<dbReference type="EMBL" id="JARKIB010000015">
    <property type="protein sequence ID" value="KAJ7771583.1"/>
    <property type="molecule type" value="Genomic_DNA"/>
</dbReference>
<protein>
    <submittedName>
        <fullName evidence="2">Uncharacterized protein</fullName>
    </submittedName>
</protein>
<feature type="transmembrane region" description="Helical" evidence="1">
    <location>
        <begin position="6"/>
        <end position="24"/>
    </location>
</feature>
<reference evidence="2" key="1">
    <citation type="submission" date="2023-03" db="EMBL/GenBank/DDBJ databases">
        <title>Massive genome expansion in bonnet fungi (Mycena s.s.) driven by repeated elements and novel gene families across ecological guilds.</title>
        <authorList>
            <consortium name="Lawrence Berkeley National Laboratory"/>
            <person name="Harder C.B."/>
            <person name="Miyauchi S."/>
            <person name="Viragh M."/>
            <person name="Kuo A."/>
            <person name="Thoen E."/>
            <person name="Andreopoulos B."/>
            <person name="Lu D."/>
            <person name="Skrede I."/>
            <person name="Drula E."/>
            <person name="Henrissat B."/>
            <person name="Morin E."/>
            <person name="Kohler A."/>
            <person name="Barry K."/>
            <person name="LaButti K."/>
            <person name="Morin E."/>
            <person name="Salamov A."/>
            <person name="Lipzen A."/>
            <person name="Mereny Z."/>
            <person name="Hegedus B."/>
            <person name="Baldrian P."/>
            <person name="Stursova M."/>
            <person name="Weitz H."/>
            <person name="Taylor A."/>
            <person name="Grigoriev I.V."/>
            <person name="Nagy L.G."/>
            <person name="Martin F."/>
            <person name="Kauserud H."/>
        </authorList>
    </citation>
    <scope>NUCLEOTIDE SEQUENCE</scope>
    <source>
        <strain evidence="2">CBHHK182m</strain>
    </source>
</reference>
<feature type="transmembrane region" description="Helical" evidence="1">
    <location>
        <begin position="114"/>
        <end position="141"/>
    </location>
</feature>
<proteinExistence type="predicted"/>
<feature type="transmembrane region" description="Helical" evidence="1">
    <location>
        <begin position="162"/>
        <end position="183"/>
    </location>
</feature>
<feature type="transmembrane region" description="Helical" evidence="1">
    <location>
        <begin position="308"/>
        <end position="328"/>
    </location>
</feature>
<accession>A0AAD7JTA9</accession>
<name>A0AAD7JTA9_9AGAR</name>
<feature type="transmembrane region" description="Helical" evidence="1">
    <location>
        <begin position="189"/>
        <end position="208"/>
    </location>
</feature>
<keyword evidence="3" id="KW-1185">Reference proteome</keyword>
<feature type="transmembrane region" description="Helical" evidence="1">
    <location>
        <begin position="220"/>
        <end position="238"/>
    </location>
</feature>
<comment type="caution">
    <text evidence="2">The sequence shown here is derived from an EMBL/GenBank/DDBJ whole genome shotgun (WGS) entry which is preliminary data.</text>
</comment>
<keyword evidence="1" id="KW-0812">Transmembrane</keyword>
<evidence type="ECO:0000313" key="2">
    <source>
        <dbReference type="EMBL" id="KAJ7771583.1"/>
    </source>
</evidence>
<organism evidence="2 3">
    <name type="scientific">Mycena metata</name>
    <dbReference type="NCBI Taxonomy" id="1033252"/>
    <lineage>
        <taxon>Eukaryota</taxon>
        <taxon>Fungi</taxon>
        <taxon>Dikarya</taxon>
        <taxon>Basidiomycota</taxon>
        <taxon>Agaricomycotina</taxon>
        <taxon>Agaricomycetes</taxon>
        <taxon>Agaricomycetidae</taxon>
        <taxon>Agaricales</taxon>
        <taxon>Marasmiineae</taxon>
        <taxon>Mycenaceae</taxon>
        <taxon>Mycena</taxon>
    </lineage>
</organism>
<evidence type="ECO:0000256" key="1">
    <source>
        <dbReference type="SAM" id="Phobius"/>
    </source>
</evidence>
<evidence type="ECO:0000313" key="3">
    <source>
        <dbReference type="Proteomes" id="UP001215598"/>
    </source>
</evidence>
<feature type="transmembrane region" description="Helical" evidence="1">
    <location>
        <begin position="276"/>
        <end position="296"/>
    </location>
</feature>
<gene>
    <name evidence="2" type="ORF">B0H16DRAFT_189065</name>
</gene>
<sequence length="345" mass="37648">MSLRPLTHYVVPLVVFPLISYFAFQQTLGHIASSGLRTALVQQCPLDPTSIETAPYRLKYTGVPGVDKRLCGLVTIFHFALAPEAVEFTSYFVGTAVPLLALPALESFRKKRSFLIAFPVIFGLVAQLMTVGVTLPIYWLIFILTGQANLRPGQTNTQLSRAHVGAVAMGLAIGAAVPSLSLVVLEDPYVTAICQFFPLLQFLVQYGFTLFQQPSPNAKTARSVLFSLYMSIFALSAATHLKSFYTAGSINGVNALLIPSLAPLTSARPSLQVRDFLQWDAICAFGSTMLATFWFLDRPTQILDLALWYTVGSVILGPGAAIAVVALWRESHLHPSVGDQRKQKQ</sequence>
<dbReference type="Proteomes" id="UP001215598">
    <property type="component" value="Unassembled WGS sequence"/>
</dbReference>
<dbReference type="AlphaFoldDB" id="A0AAD7JTA9"/>
<keyword evidence="1" id="KW-1133">Transmembrane helix</keyword>
<keyword evidence="1" id="KW-0472">Membrane</keyword>